<keyword evidence="8 10" id="KW-0520">NAD</keyword>
<evidence type="ECO:0000259" key="11">
    <source>
        <dbReference type="PROSITE" id="PS51385"/>
    </source>
</evidence>
<dbReference type="InterPro" id="IPR032976">
    <property type="entry name" value="YJEFN_prot_NAXE-like"/>
</dbReference>
<dbReference type="GO" id="GO:0046872">
    <property type="term" value="F:metal ion binding"/>
    <property type="evidence" value="ECO:0007669"/>
    <property type="project" value="UniProtKB-KW"/>
</dbReference>
<dbReference type="GO" id="GO:0000166">
    <property type="term" value="F:nucleotide binding"/>
    <property type="evidence" value="ECO:0007669"/>
    <property type="project" value="UniProtKB-KW"/>
</dbReference>
<evidence type="ECO:0000256" key="5">
    <source>
        <dbReference type="ARBA" id="ARBA00022741"/>
    </source>
</evidence>
<dbReference type="OrthoDB" id="10064708at2759"/>
<keyword evidence="7 10" id="KW-0630">Potassium</keyword>
<dbReference type="GO" id="GO:0005739">
    <property type="term" value="C:mitochondrion"/>
    <property type="evidence" value="ECO:0007669"/>
    <property type="project" value="TreeGrafter"/>
</dbReference>
<gene>
    <name evidence="12" type="ORF">ACAOBT_LOCUS12400</name>
</gene>
<name>A0A9P0P9V0_ACAOB</name>
<evidence type="ECO:0000256" key="8">
    <source>
        <dbReference type="ARBA" id="ARBA00023027"/>
    </source>
</evidence>
<dbReference type="PANTHER" id="PTHR13232">
    <property type="entry name" value="NAD(P)H-HYDRATE EPIMERASE"/>
    <property type="match status" value="1"/>
</dbReference>
<comment type="caution">
    <text evidence="10">Lacks conserved residue(s) required for the propagation of feature annotation.</text>
</comment>
<feature type="binding site" evidence="10">
    <location>
        <position position="195"/>
    </location>
    <ligand>
        <name>K(+)</name>
        <dbReference type="ChEBI" id="CHEBI:29103"/>
    </ligand>
</feature>
<evidence type="ECO:0000256" key="3">
    <source>
        <dbReference type="ARBA" id="ARBA00012228"/>
    </source>
</evidence>
<dbReference type="NCBIfam" id="TIGR00197">
    <property type="entry name" value="yjeF_nterm"/>
    <property type="match status" value="1"/>
</dbReference>
<feature type="binding site" evidence="10">
    <location>
        <position position="192"/>
    </location>
    <ligand>
        <name>(6S)-NADPHX</name>
        <dbReference type="ChEBI" id="CHEBI:64076"/>
    </ligand>
</feature>
<dbReference type="PROSITE" id="PS51385">
    <property type="entry name" value="YJEF_N"/>
    <property type="match status" value="1"/>
</dbReference>
<feature type="binding site" evidence="10">
    <location>
        <position position="159"/>
    </location>
    <ligand>
        <name>K(+)</name>
        <dbReference type="ChEBI" id="CHEBI:29103"/>
    </ligand>
</feature>
<keyword evidence="6" id="KW-0521">NADP</keyword>
<reference evidence="12" key="1">
    <citation type="submission" date="2022-03" db="EMBL/GenBank/DDBJ databases">
        <authorList>
            <person name="Sayadi A."/>
        </authorList>
    </citation>
    <scope>NUCLEOTIDE SEQUENCE</scope>
</reference>
<comment type="function">
    <text evidence="10">Catalyzes the epimerization of the S- and R-forms of NAD(P)HX, a damaged form of NAD(P)H that is a result of enzymatic or heat-dependent hydration. This is a prerequisite for the S-specific NAD(P)H-hydrate dehydratase to allow the repair of both epimers of NAD(P)HX.</text>
</comment>
<dbReference type="HAMAP" id="MF_01966">
    <property type="entry name" value="NADHX_epimerase"/>
    <property type="match status" value="1"/>
</dbReference>
<keyword evidence="9 10" id="KW-0413">Isomerase</keyword>
<evidence type="ECO:0000256" key="2">
    <source>
        <dbReference type="ARBA" id="ARBA00000909"/>
    </source>
</evidence>
<keyword evidence="5 10" id="KW-0547">Nucleotide-binding</keyword>
<dbReference type="GO" id="GO:0052856">
    <property type="term" value="F:NAD(P)HX epimerase activity"/>
    <property type="evidence" value="ECO:0007669"/>
    <property type="project" value="UniProtKB-UniRule"/>
</dbReference>
<dbReference type="PANTHER" id="PTHR13232:SF10">
    <property type="entry name" value="NAD(P)H-HYDRATE EPIMERASE"/>
    <property type="match status" value="1"/>
</dbReference>
<evidence type="ECO:0000313" key="13">
    <source>
        <dbReference type="Proteomes" id="UP001152888"/>
    </source>
</evidence>
<evidence type="ECO:0000256" key="10">
    <source>
        <dbReference type="HAMAP-Rule" id="MF_03159"/>
    </source>
</evidence>
<evidence type="ECO:0000313" key="12">
    <source>
        <dbReference type="EMBL" id="CAH1976963.1"/>
    </source>
</evidence>
<evidence type="ECO:0000256" key="9">
    <source>
        <dbReference type="ARBA" id="ARBA00023235"/>
    </source>
</evidence>
<dbReference type="InterPro" id="IPR036652">
    <property type="entry name" value="YjeF_N_dom_sf"/>
</dbReference>
<sequence>MKILQSIHSISYFSKLFQGTLLKNTKRYLSTRTMRYIEQEEAISIDQELFNDYRFSVDQLMELAGLSCATAIAKTYSMEKVGNKSILVICGPGNNGGDGLVCARHLKVFGYKPVIYYPVRTEKQLYNNLTTQCTNMAVPFLQMLPELSTVECTFALIVDAVFGFSFKPPVREAFVASIDLMKKATVPVVSIDLPSGWHVDNGEPEERSGLLPEMLISLMCPKRGALDFRGIYHYLGGRFVPAALEEKYELNLPEYPGTDCCVLISCDCEDEEHQKEH</sequence>
<comment type="cofactor">
    <cofactor evidence="10">
        <name>K(+)</name>
        <dbReference type="ChEBI" id="CHEBI:29103"/>
    </cofactor>
    <text evidence="10">Binds 1 potassium ion per subunit.</text>
</comment>
<feature type="domain" description="YjeF N-terminal" evidence="11">
    <location>
        <begin position="42"/>
        <end position="252"/>
    </location>
</feature>
<evidence type="ECO:0000256" key="4">
    <source>
        <dbReference type="ARBA" id="ARBA00022723"/>
    </source>
</evidence>
<dbReference type="SUPFAM" id="SSF64153">
    <property type="entry name" value="YjeF N-terminal domain-like"/>
    <property type="match status" value="1"/>
</dbReference>
<organism evidence="12 13">
    <name type="scientific">Acanthoscelides obtectus</name>
    <name type="common">Bean weevil</name>
    <name type="synonym">Bruchus obtectus</name>
    <dbReference type="NCBI Taxonomy" id="200917"/>
    <lineage>
        <taxon>Eukaryota</taxon>
        <taxon>Metazoa</taxon>
        <taxon>Ecdysozoa</taxon>
        <taxon>Arthropoda</taxon>
        <taxon>Hexapoda</taxon>
        <taxon>Insecta</taxon>
        <taxon>Pterygota</taxon>
        <taxon>Neoptera</taxon>
        <taxon>Endopterygota</taxon>
        <taxon>Coleoptera</taxon>
        <taxon>Polyphaga</taxon>
        <taxon>Cucujiformia</taxon>
        <taxon>Chrysomeloidea</taxon>
        <taxon>Chrysomelidae</taxon>
        <taxon>Bruchinae</taxon>
        <taxon>Bruchini</taxon>
        <taxon>Acanthoscelides</taxon>
    </lineage>
</organism>
<dbReference type="Gene3D" id="3.40.50.10260">
    <property type="entry name" value="YjeF N-terminal domain"/>
    <property type="match status" value="1"/>
</dbReference>
<comment type="catalytic activity">
    <reaction evidence="2 10">
        <text>(6R)-NADPHX = (6S)-NADPHX</text>
        <dbReference type="Rhea" id="RHEA:32227"/>
        <dbReference type="ChEBI" id="CHEBI:64076"/>
        <dbReference type="ChEBI" id="CHEBI:64077"/>
        <dbReference type="EC" id="5.1.99.6"/>
    </reaction>
</comment>
<evidence type="ECO:0000256" key="7">
    <source>
        <dbReference type="ARBA" id="ARBA00022958"/>
    </source>
</evidence>
<dbReference type="AlphaFoldDB" id="A0A9P0P9V0"/>
<feature type="binding site" evidence="10">
    <location>
        <begin position="163"/>
        <end position="169"/>
    </location>
    <ligand>
        <name>(6S)-NADPHX</name>
        <dbReference type="ChEBI" id="CHEBI:64076"/>
    </ligand>
</feature>
<comment type="caution">
    <text evidence="12">The sequence shown here is derived from an EMBL/GenBank/DDBJ whole genome shotgun (WGS) entry which is preliminary data.</text>
</comment>
<accession>A0A9P0P9V0</accession>
<keyword evidence="13" id="KW-1185">Reference proteome</keyword>
<proteinExistence type="inferred from homology"/>
<evidence type="ECO:0000256" key="6">
    <source>
        <dbReference type="ARBA" id="ARBA00022857"/>
    </source>
</evidence>
<evidence type="ECO:0000256" key="1">
    <source>
        <dbReference type="ARBA" id="ARBA00000013"/>
    </source>
</evidence>
<dbReference type="EMBL" id="CAKOFQ010006852">
    <property type="protein sequence ID" value="CAH1976963.1"/>
    <property type="molecule type" value="Genomic_DNA"/>
</dbReference>
<dbReference type="Proteomes" id="UP001152888">
    <property type="component" value="Unassembled WGS sequence"/>
</dbReference>
<protein>
    <recommendedName>
        <fullName evidence="3 10">NAD(P)H-hydrate epimerase</fullName>
        <ecNumber evidence="3 10">5.1.99.6</ecNumber>
    </recommendedName>
    <alternativeName>
        <fullName evidence="10">NAD(P)HX epimerase</fullName>
    </alternativeName>
</protein>
<feature type="binding site" evidence="10">
    <location>
        <begin position="94"/>
        <end position="98"/>
    </location>
    <ligand>
        <name>(6S)-NADPHX</name>
        <dbReference type="ChEBI" id="CHEBI:64076"/>
    </ligand>
</feature>
<dbReference type="EC" id="5.1.99.6" evidence="3 10"/>
<comment type="catalytic activity">
    <reaction evidence="1 10">
        <text>(6R)-NADHX = (6S)-NADHX</text>
        <dbReference type="Rhea" id="RHEA:32215"/>
        <dbReference type="ChEBI" id="CHEBI:64074"/>
        <dbReference type="ChEBI" id="CHEBI:64075"/>
        <dbReference type="EC" id="5.1.99.6"/>
    </reaction>
</comment>
<comment type="similarity">
    <text evidence="10">Belongs to the NnrE/AIBP family.</text>
</comment>
<feature type="binding site" evidence="10">
    <location>
        <position position="95"/>
    </location>
    <ligand>
        <name>K(+)</name>
        <dbReference type="ChEBI" id="CHEBI:29103"/>
    </ligand>
</feature>
<dbReference type="Pfam" id="PF03853">
    <property type="entry name" value="YjeF_N"/>
    <property type="match status" value="1"/>
</dbReference>
<keyword evidence="4 10" id="KW-0479">Metal-binding</keyword>
<dbReference type="InterPro" id="IPR004443">
    <property type="entry name" value="YjeF_N_dom"/>
</dbReference>